<gene>
    <name evidence="9" type="ORF">M513_09490</name>
</gene>
<protein>
    <recommendedName>
        <fullName evidence="7">Large ribosomal subunit protein bL36m</fullName>
    </recommendedName>
    <alternativeName>
        <fullName evidence="8">39S ribosomal protein L36, mitochondrial</fullName>
    </alternativeName>
</protein>
<accession>A0A085LXG2</accession>
<evidence type="ECO:0000256" key="3">
    <source>
        <dbReference type="ARBA" id="ARBA00022946"/>
    </source>
</evidence>
<reference evidence="9 10" key="1">
    <citation type="journal article" date="2014" name="Nat. Genet.">
        <title>Genome and transcriptome of the porcine whipworm Trichuris suis.</title>
        <authorList>
            <person name="Jex A.R."/>
            <person name="Nejsum P."/>
            <person name="Schwarz E.M."/>
            <person name="Hu L."/>
            <person name="Young N.D."/>
            <person name="Hall R.S."/>
            <person name="Korhonen P.K."/>
            <person name="Liao S."/>
            <person name="Thamsborg S."/>
            <person name="Xia J."/>
            <person name="Xu P."/>
            <person name="Wang S."/>
            <person name="Scheerlinck J.P."/>
            <person name="Hofmann A."/>
            <person name="Sternberg P.W."/>
            <person name="Wang J."/>
            <person name="Gasser R.B."/>
        </authorList>
    </citation>
    <scope>NUCLEOTIDE SEQUENCE [LARGE SCALE GENOMIC DNA]</scope>
    <source>
        <strain evidence="9">DCEP-RM93M</strain>
    </source>
</reference>
<dbReference type="AlphaFoldDB" id="A0A085LXG2"/>
<dbReference type="GO" id="GO:0003735">
    <property type="term" value="F:structural constituent of ribosome"/>
    <property type="evidence" value="ECO:0007669"/>
    <property type="project" value="InterPro"/>
</dbReference>
<dbReference type="EMBL" id="KL363266">
    <property type="protein sequence ID" value="KFD49658.1"/>
    <property type="molecule type" value="Genomic_DNA"/>
</dbReference>
<evidence type="ECO:0000256" key="2">
    <source>
        <dbReference type="ARBA" id="ARBA00007645"/>
    </source>
</evidence>
<keyword evidence="6" id="KW-0687">Ribonucleoprotein</keyword>
<keyword evidence="4" id="KW-0689">Ribosomal protein</keyword>
<evidence type="ECO:0000313" key="9">
    <source>
        <dbReference type="EMBL" id="KFD49658.1"/>
    </source>
</evidence>
<name>A0A085LXG2_9BILA</name>
<keyword evidence="3" id="KW-0809">Transit peptide</keyword>
<dbReference type="PANTHER" id="PTHR46909">
    <property type="entry name" value="39S RIBOSOMAL PROTEIN L36, MITOCHONDRIAL"/>
    <property type="match status" value="1"/>
</dbReference>
<dbReference type="Pfam" id="PF00444">
    <property type="entry name" value="Ribosomal_L36"/>
    <property type="match status" value="1"/>
</dbReference>
<evidence type="ECO:0000256" key="4">
    <source>
        <dbReference type="ARBA" id="ARBA00022980"/>
    </source>
</evidence>
<evidence type="ECO:0000256" key="1">
    <source>
        <dbReference type="ARBA" id="ARBA00004173"/>
    </source>
</evidence>
<comment type="similarity">
    <text evidence="2">Belongs to the bacterial ribosomal protein bL36 family.</text>
</comment>
<sequence length="82" mass="9735">MSLFRYLQRTSSFGHLSTRLLKPLLKPTSVYTGAAESYKIKRVLQLRCAHCYFIRVRGRLHVECSKHGRHKQMELFNVKLLW</sequence>
<dbReference type="InterPro" id="IPR052143">
    <property type="entry name" value="Mitoribosomal_bL36m"/>
</dbReference>
<dbReference type="Proteomes" id="UP000030764">
    <property type="component" value="Unassembled WGS sequence"/>
</dbReference>
<keyword evidence="5" id="KW-0496">Mitochondrion</keyword>
<dbReference type="InterPro" id="IPR000473">
    <property type="entry name" value="Ribosomal_bL36"/>
</dbReference>
<dbReference type="PANTHER" id="PTHR46909:SF1">
    <property type="entry name" value="LARGE RIBOSOMAL SUBUNIT PROTEIN BL36M"/>
    <property type="match status" value="1"/>
</dbReference>
<dbReference type="InterPro" id="IPR035977">
    <property type="entry name" value="Ribosomal_bL36_sp"/>
</dbReference>
<evidence type="ECO:0000313" key="10">
    <source>
        <dbReference type="Proteomes" id="UP000030764"/>
    </source>
</evidence>
<comment type="subcellular location">
    <subcellularLocation>
        <location evidence="1">Mitochondrion</location>
    </subcellularLocation>
</comment>
<evidence type="ECO:0000256" key="7">
    <source>
        <dbReference type="ARBA" id="ARBA00035239"/>
    </source>
</evidence>
<evidence type="ECO:0000256" key="5">
    <source>
        <dbReference type="ARBA" id="ARBA00023128"/>
    </source>
</evidence>
<evidence type="ECO:0000256" key="8">
    <source>
        <dbReference type="ARBA" id="ARBA00035411"/>
    </source>
</evidence>
<dbReference type="GO" id="GO:0005762">
    <property type="term" value="C:mitochondrial large ribosomal subunit"/>
    <property type="evidence" value="ECO:0007669"/>
    <property type="project" value="TreeGrafter"/>
</dbReference>
<organism evidence="9 10">
    <name type="scientific">Trichuris suis</name>
    <name type="common">pig whipworm</name>
    <dbReference type="NCBI Taxonomy" id="68888"/>
    <lineage>
        <taxon>Eukaryota</taxon>
        <taxon>Metazoa</taxon>
        <taxon>Ecdysozoa</taxon>
        <taxon>Nematoda</taxon>
        <taxon>Enoplea</taxon>
        <taxon>Dorylaimia</taxon>
        <taxon>Trichinellida</taxon>
        <taxon>Trichuridae</taxon>
        <taxon>Trichuris</taxon>
    </lineage>
</organism>
<proteinExistence type="inferred from homology"/>
<keyword evidence="10" id="KW-1185">Reference proteome</keyword>
<dbReference type="GO" id="GO:0006412">
    <property type="term" value="P:translation"/>
    <property type="evidence" value="ECO:0007669"/>
    <property type="project" value="InterPro"/>
</dbReference>
<dbReference type="SUPFAM" id="SSF57840">
    <property type="entry name" value="Ribosomal protein L36"/>
    <property type="match status" value="1"/>
</dbReference>
<evidence type="ECO:0000256" key="6">
    <source>
        <dbReference type="ARBA" id="ARBA00023274"/>
    </source>
</evidence>